<sequence length="157" mass="17952">MTTIQLTTRIEAPVERVFDLSRSIDLHLASTAHTGERAIAGITSGLIGLNEEVTWSARHFGIRFRMTVGITAYDRPHHFRDEMLRGPFRKMEHDHVFELQGSTTLMHDTFRFASPLGPFGGRLVDRALLKPHLLALLEERNGWIKRMAESEEGERFL</sequence>
<dbReference type="EMBL" id="CP073100">
    <property type="protein sequence ID" value="QUE50471.1"/>
    <property type="molecule type" value="Genomic_DNA"/>
</dbReference>
<evidence type="ECO:0000313" key="2">
    <source>
        <dbReference type="Proteomes" id="UP000676169"/>
    </source>
</evidence>
<dbReference type="SUPFAM" id="SSF55961">
    <property type="entry name" value="Bet v1-like"/>
    <property type="match status" value="1"/>
</dbReference>
<dbReference type="KEGG" id="lamb:KBB96_16590"/>
<protein>
    <submittedName>
        <fullName evidence="1">SRPBCC family protein</fullName>
    </submittedName>
</protein>
<gene>
    <name evidence="1" type="ORF">KBB96_16590</name>
</gene>
<dbReference type="CDD" id="cd07820">
    <property type="entry name" value="SRPBCC_3"/>
    <property type="match status" value="1"/>
</dbReference>
<accession>A0A975G821</accession>
<dbReference type="Proteomes" id="UP000676169">
    <property type="component" value="Chromosome"/>
</dbReference>
<evidence type="ECO:0000313" key="1">
    <source>
        <dbReference type="EMBL" id="QUE50471.1"/>
    </source>
</evidence>
<keyword evidence="2" id="KW-1185">Reference proteome</keyword>
<organism evidence="1 2">
    <name type="scientific">Luteolibacter ambystomatis</name>
    <dbReference type="NCBI Taxonomy" id="2824561"/>
    <lineage>
        <taxon>Bacteria</taxon>
        <taxon>Pseudomonadati</taxon>
        <taxon>Verrucomicrobiota</taxon>
        <taxon>Verrucomicrobiia</taxon>
        <taxon>Verrucomicrobiales</taxon>
        <taxon>Verrucomicrobiaceae</taxon>
        <taxon>Luteolibacter</taxon>
    </lineage>
</organism>
<proteinExistence type="predicted"/>
<dbReference type="Gene3D" id="3.30.530.20">
    <property type="match status" value="1"/>
</dbReference>
<dbReference type="RefSeq" id="WP_211630611.1">
    <property type="nucleotide sequence ID" value="NZ_CP073100.1"/>
</dbReference>
<dbReference type="AlphaFoldDB" id="A0A975G821"/>
<name>A0A975G821_9BACT</name>
<dbReference type="InterPro" id="IPR023393">
    <property type="entry name" value="START-like_dom_sf"/>
</dbReference>
<reference evidence="1" key="1">
    <citation type="submission" date="2021-04" db="EMBL/GenBank/DDBJ databases">
        <title>Luteolibacter sp. 32A isolated from the skin of an Anderson's salamander (Ambystoma andersonii).</title>
        <authorList>
            <person name="Spergser J."/>
            <person name="Busse H.-J."/>
        </authorList>
    </citation>
    <scope>NUCLEOTIDE SEQUENCE</scope>
    <source>
        <strain evidence="1">32A</strain>
    </source>
</reference>